<feature type="domain" description="Acb2/Tad1 hairpin" evidence="2">
    <location>
        <begin position="9"/>
        <end position="71"/>
    </location>
</feature>
<dbReference type="Pfam" id="PF24729">
    <property type="entry name" value="Acb2_Tad1_hairpin"/>
    <property type="match status" value="1"/>
</dbReference>
<sequence>MTRSDVTPIPGYRAQSEAALQLVRANKELEERVLRLLDMLRDDPAVKVDPRWLALGRSGIEQGFMAVNRAIMQPGRVELSGDDV</sequence>
<dbReference type="RefSeq" id="WP_390265123.1">
    <property type="nucleotide sequence ID" value="NZ_JBHUGH010000034.1"/>
</dbReference>
<keyword evidence="1" id="KW-0547">Nucleotide-binding</keyword>
<dbReference type="Proteomes" id="UP001597353">
    <property type="component" value="Unassembled WGS sequence"/>
</dbReference>
<protein>
    <submittedName>
        <fullName evidence="3">Cyclic nucleotide-binding protein</fullName>
    </submittedName>
</protein>
<accession>A0ABW4SAN9</accession>
<dbReference type="InterPro" id="IPR056098">
    <property type="entry name" value="Acb2/Tad1_hairpin"/>
</dbReference>
<reference evidence="4" key="1">
    <citation type="journal article" date="2019" name="Int. J. Syst. Evol. Microbiol.">
        <title>The Global Catalogue of Microorganisms (GCM) 10K type strain sequencing project: providing services to taxonomists for standard genome sequencing and annotation.</title>
        <authorList>
            <consortium name="The Broad Institute Genomics Platform"/>
            <consortium name="The Broad Institute Genome Sequencing Center for Infectious Disease"/>
            <person name="Wu L."/>
            <person name="Ma J."/>
        </authorList>
    </citation>
    <scope>NUCLEOTIDE SEQUENCE [LARGE SCALE GENOMIC DNA]</scope>
    <source>
        <strain evidence="4">CGMCC 4.7242</strain>
    </source>
</reference>
<evidence type="ECO:0000259" key="2">
    <source>
        <dbReference type="Pfam" id="PF24729"/>
    </source>
</evidence>
<evidence type="ECO:0000313" key="3">
    <source>
        <dbReference type="EMBL" id="MFD1914118.1"/>
    </source>
</evidence>
<organism evidence="3 4">
    <name type="scientific">Halodurantibacterium flavum</name>
    <dbReference type="NCBI Taxonomy" id="1382802"/>
    <lineage>
        <taxon>Bacteria</taxon>
        <taxon>Pseudomonadati</taxon>
        <taxon>Pseudomonadota</taxon>
        <taxon>Alphaproteobacteria</taxon>
        <taxon>Rhodobacterales</taxon>
        <taxon>Paracoccaceae</taxon>
        <taxon>Halodurantibacterium</taxon>
    </lineage>
</organism>
<comment type="caution">
    <text evidence="3">The sequence shown here is derived from an EMBL/GenBank/DDBJ whole genome shotgun (WGS) entry which is preliminary data.</text>
</comment>
<name>A0ABW4SAN9_9RHOB</name>
<gene>
    <name evidence="3" type="ORF">ACFSGJ_18095</name>
</gene>
<evidence type="ECO:0000313" key="4">
    <source>
        <dbReference type="Proteomes" id="UP001597353"/>
    </source>
</evidence>
<dbReference type="EMBL" id="JBHUGH010000034">
    <property type="protein sequence ID" value="MFD1914118.1"/>
    <property type="molecule type" value="Genomic_DNA"/>
</dbReference>
<keyword evidence="4" id="KW-1185">Reference proteome</keyword>
<proteinExistence type="predicted"/>
<evidence type="ECO:0000256" key="1">
    <source>
        <dbReference type="ARBA" id="ARBA00022741"/>
    </source>
</evidence>